<evidence type="ECO:0000259" key="5">
    <source>
        <dbReference type="PROSITE" id="PS50111"/>
    </source>
</evidence>
<dbReference type="Gene3D" id="3.30.450.290">
    <property type="match status" value="1"/>
</dbReference>
<evidence type="ECO:0000313" key="7">
    <source>
        <dbReference type="Proteomes" id="UP000006431"/>
    </source>
</evidence>
<dbReference type="PANTHER" id="PTHR32089:SF112">
    <property type="entry name" value="LYSOZYME-LIKE PROTEIN-RELATED"/>
    <property type="match status" value="1"/>
</dbReference>
<dbReference type="PROSITE" id="PS50111">
    <property type="entry name" value="CHEMOTAXIS_TRANSDUC_2"/>
    <property type="match status" value="1"/>
</dbReference>
<keyword evidence="4" id="KW-1133">Transmembrane helix</keyword>
<dbReference type="Pfam" id="PF11845">
    <property type="entry name" value="Tll0287-like"/>
    <property type="match status" value="1"/>
</dbReference>
<dbReference type="InterPro" id="IPR021796">
    <property type="entry name" value="Tll0287-like_dom"/>
</dbReference>
<keyword evidence="4" id="KW-0472">Membrane</keyword>
<dbReference type="AlphaFoldDB" id="B6BJY3"/>
<reference evidence="6 7" key="1">
    <citation type="journal article" date="2012" name="Proc. Natl. Acad. Sci. U.S.A.">
        <title>Genome and physiology of a model Epsilonproteobacterium responsible for sulfide detoxification in marine oxygen depletion zones.</title>
        <authorList>
            <person name="Grote J."/>
            <person name="Schott T."/>
            <person name="Bruckner C.G."/>
            <person name="Glockner F.O."/>
            <person name="Jost G."/>
            <person name="Teeling H."/>
            <person name="Labrenz M."/>
            <person name="Jurgens K."/>
        </authorList>
    </citation>
    <scope>NUCLEOTIDE SEQUENCE [LARGE SCALE GENOMIC DNA]</scope>
    <source>
        <strain evidence="6 7">GD1</strain>
    </source>
</reference>
<accession>H1FUP2</accession>
<evidence type="ECO:0000256" key="1">
    <source>
        <dbReference type="ARBA" id="ARBA00023224"/>
    </source>
</evidence>
<dbReference type="RefSeq" id="WP_008337163.1">
    <property type="nucleotide sequence ID" value="NZ_AFRZ01000001.1"/>
</dbReference>
<keyword evidence="1 3" id="KW-0807">Transducer</keyword>
<name>B6BJY3_SULGG</name>
<accession>B6BJY3</accession>
<dbReference type="STRING" id="929558.SMGD1_2864"/>
<comment type="caution">
    <text evidence="6">The sequence shown here is derived from an EMBL/GenBank/DDBJ whole genome shotgun (WGS) entry which is preliminary data.</text>
</comment>
<dbReference type="GO" id="GO:0007165">
    <property type="term" value="P:signal transduction"/>
    <property type="evidence" value="ECO:0007669"/>
    <property type="project" value="UniProtKB-KW"/>
</dbReference>
<dbReference type="SUPFAM" id="SSF58104">
    <property type="entry name" value="Methyl-accepting chemotaxis protein (MCP) signaling domain"/>
    <property type="match status" value="1"/>
</dbReference>
<gene>
    <name evidence="6" type="ORF">SMGD1_2864</name>
</gene>
<evidence type="ECO:0000313" key="6">
    <source>
        <dbReference type="EMBL" id="EHP31386.1"/>
    </source>
</evidence>
<dbReference type="PRINTS" id="PR00260">
    <property type="entry name" value="CHEMTRNSDUCR"/>
</dbReference>
<dbReference type="Pfam" id="PF00015">
    <property type="entry name" value="MCPsignal"/>
    <property type="match status" value="1"/>
</dbReference>
<dbReference type="InterPro" id="IPR004089">
    <property type="entry name" value="MCPsignal_dom"/>
</dbReference>
<dbReference type="HOGENOM" id="CLU_454855_0_0_7"/>
<dbReference type="Proteomes" id="UP000006431">
    <property type="component" value="Unassembled WGS sequence"/>
</dbReference>
<evidence type="ECO:0000256" key="4">
    <source>
        <dbReference type="SAM" id="Phobius"/>
    </source>
</evidence>
<evidence type="ECO:0000256" key="2">
    <source>
        <dbReference type="ARBA" id="ARBA00029447"/>
    </source>
</evidence>
<dbReference type="Gene3D" id="1.10.287.950">
    <property type="entry name" value="Methyl-accepting chemotaxis protein"/>
    <property type="match status" value="1"/>
</dbReference>
<dbReference type="EMBL" id="AFRZ01000001">
    <property type="protein sequence ID" value="EHP31386.1"/>
    <property type="molecule type" value="Genomic_DNA"/>
</dbReference>
<dbReference type="PATRIC" id="fig|929558.5.peg.2854"/>
<dbReference type="SMART" id="SM00283">
    <property type="entry name" value="MA"/>
    <property type="match status" value="1"/>
</dbReference>
<sequence>MRTKAESILNFAGVLLESRNEKFFSGESPEIPQVIQNEVFKRFTDVSQGKVFFKQASKEPTLERNKAVDYEETLIDYFSNNRDVKQKEKFVVEDGKDYYILARPIEAEERCKMCHPTWTTGNIIAVEDVKIDLIDYNAVLDNNIFLMVLNWFLNIVLVLIVIQLFFHYEITKRVSRVLEVIFKIENGNFVLDKELEGELTHNNSTKNEFDRIIRHLKKTADSLQPVIQNVVQQSKDITFNASYATVKVDDNSKMVGEQNNVVKESIEFINSVSQSNEELIENMKTLKSDSQKSIKSVDEGKEMLASNMDSTDKVYQSIEKTVESVEGLRTLSEEVSIAIGAISDIAEQTNLLALNAAIEAARAGEHGRGFAVVADEVRKLAEKSQNSANEIKGVISSIEQSIGDVTSDTEATKEIFGELREKSEHLENNFNSIEGTLHTTIDSINIFQEKFDVQLEQLKSVFNGLNSIGEYSNVSLKNSKILDETIIEIMNESTKLKALSDGFQAVLNKRDVDRSVISPPDKCIIKSSNFSEEAYLFDANDRGIAFYFMDKNINHKSINGDQITISFYSDIHQNLANSRYQIVYAIDKGNNRVFCGAKTL</sequence>
<keyword evidence="4" id="KW-0812">Transmembrane</keyword>
<organism evidence="6 7">
    <name type="scientific">Sulfurimonas gotlandica (strain DSM 19862 / JCM 16533 / GD1)</name>
    <dbReference type="NCBI Taxonomy" id="929558"/>
    <lineage>
        <taxon>Bacteria</taxon>
        <taxon>Pseudomonadati</taxon>
        <taxon>Campylobacterota</taxon>
        <taxon>Epsilonproteobacteria</taxon>
        <taxon>Campylobacterales</taxon>
        <taxon>Sulfurimonadaceae</taxon>
        <taxon>Sulfurimonas</taxon>
    </lineage>
</organism>
<dbReference type="GO" id="GO:0006935">
    <property type="term" value="P:chemotaxis"/>
    <property type="evidence" value="ECO:0007669"/>
    <property type="project" value="InterPro"/>
</dbReference>
<dbReference type="InterPro" id="IPR004090">
    <property type="entry name" value="Chemotax_Me-accpt_rcpt"/>
</dbReference>
<dbReference type="eggNOG" id="COG0840">
    <property type="taxonomic scope" value="Bacteria"/>
</dbReference>
<dbReference type="PANTHER" id="PTHR32089">
    <property type="entry name" value="METHYL-ACCEPTING CHEMOTAXIS PROTEIN MCPB"/>
    <property type="match status" value="1"/>
</dbReference>
<protein>
    <submittedName>
        <fullName evidence="6">Methyl accepting chemotaxis protein</fullName>
    </submittedName>
</protein>
<proteinExistence type="inferred from homology"/>
<feature type="transmembrane region" description="Helical" evidence="4">
    <location>
        <begin position="144"/>
        <end position="166"/>
    </location>
</feature>
<evidence type="ECO:0000256" key="3">
    <source>
        <dbReference type="PROSITE-ProRule" id="PRU00284"/>
    </source>
</evidence>
<comment type="similarity">
    <text evidence="2">Belongs to the methyl-accepting chemotaxis (MCP) protein family.</text>
</comment>
<dbReference type="GO" id="GO:0016020">
    <property type="term" value="C:membrane"/>
    <property type="evidence" value="ECO:0007669"/>
    <property type="project" value="InterPro"/>
</dbReference>
<feature type="domain" description="Methyl-accepting transducer" evidence="5">
    <location>
        <begin position="233"/>
        <end position="473"/>
    </location>
</feature>
<keyword evidence="7" id="KW-1185">Reference proteome</keyword>
<dbReference type="GO" id="GO:0004888">
    <property type="term" value="F:transmembrane signaling receptor activity"/>
    <property type="evidence" value="ECO:0007669"/>
    <property type="project" value="InterPro"/>
</dbReference>